<evidence type="ECO:0000256" key="5">
    <source>
        <dbReference type="ARBA" id="ARBA00022989"/>
    </source>
</evidence>
<dbReference type="OrthoDB" id="2985014at2759"/>
<dbReference type="Proteomes" id="UP000677228">
    <property type="component" value="Unassembled WGS sequence"/>
</dbReference>
<evidence type="ECO:0000313" key="9">
    <source>
        <dbReference type="EMBL" id="CAF0771365.1"/>
    </source>
</evidence>
<feature type="transmembrane region" description="Helical" evidence="7">
    <location>
        <begin position="349"/>
        <end position="368"/>
    </location>
</feature>
<organism evidence="10 13">
    <name type="scientific">Didymodactylos carnosus</name>
    <dbReference type="NCBI Taxonomy" id="1234261"/>
    <lineage>
        <taxon>Eukaryota</taxon>
        <taxon>Metazoa</taxon>
        <taxon>Spiralia</taxon>
        <taxon>Gnathifera</taxon>
        <taxon>Rotifera</taxon>
        <taxon>Eurotatoria</taxon>
        <taxon>Bdelloidea</taxon>
        <taxon>Philodinida</taxon>
        <taxon>Philodinidae</taxon>
        <taxon>Didymodactylos</taxon>
    </lineage>
</organism>
<keyword evidence="13" id="KW-1185">Reference proteome</keyword>
<feature type="transmembrane region" description="Helical" evidence="7">
    <location>
        <begin position="100"/>
        <end position="122"/>
    </location>
</feature>
<dbReference type="GO" id="GO:0016020">
    <property type="term" value="C:membrane"/>
    <property type="evidence" value="ECO:0007669"/>
    <property type="project" value="UniProtKB-SubCell"/>
</dbReference>
<dbReference type="Gene3D" id="1.20.1250.20">
    <property type="entry name" value="MFS general substrate transporter like domains"/>
    <property type="match status" value="2"/>
</dbReference>
<feature type="transmembrane region" description="Helical" evidence="7">
    <location>
        <begin position="213"/>
        <end position="235"/>
    </location>
</feature>
<dbReference type="FunFam" id="1.20.1250.20:FF:000003">
    <property type="entry name" value="Solute carrier family 17 member 3"/>
    <property type="match status" value="1"/>
</dbReference>
<dbReference type="InterPro" id="IPR020846">
    <property type="entry name" value="MFS_dom"/>
</dbReference>
<keyword evidence="2" id="KW-0813">Transport</keyword>
<dbReference type="GO" id="GO:0015293">
    <property type="term" value="F:symporter activity"/>
    <property type="evidence" value="ECO:0007669"/>
    <property type="project" value="UniProtKB-KW"/>
</dbReference>
<dbReference type="SUPFAM" id="SSF103473">
    <property type="entry name" value="MFS general substrate transporter"/>
    <property type="match status" value="1"/>
</dbReference>
<feature type="domain" description="Major facilitator superfamily (MFS) profile" evidence="8">
    <location>
        <begin position="213"/>
        <end position="443"/>
    </location>
</feature>
<feature type="transmembrane region" description="Helical" evidence="7">
    <location>
        <begin position="128"/>
        <end position="147"/>
    </location>
</feature>
<sequence>MGKEDYTVDGVPKAKAPLFCSLRITLAIVAFFGFFLCYAQRNGLSVGIVCMVDPKADAGHQTNSNSTISRNFPAACKYNEKTIARSPNQVLSWPKSTRGVILGSFYWGYALTQVLGGIAVGYLGPKRFLALLVFLSSLCTLLIPFVAKYHPAIVIILRSITGAAQGGVWPTIFRFWSSWAPAGERTTLLSLQSAGPSMGTIKTPWIDMLKSKAFWAIMIGMFFCDFGLYAIWTVVPEYMNEVLLFSIEENGFFSALPHIASLIVVLTTGYLADYIIREEYVKRVTARKIFHTIGTLSPAICLLAISFLDCTRRYLAVGLLTTGVALNGFMMSGGYVVNVGDFSGVHSGVVFGICNTVSSIGGFCAPYLTSLITKDVSTKTTAQWRIAFMIYAASFFISTIGFFLLVQGETEPWAKKQNTINYDADAEVNKDLIEMKDKKDVIV</sequence>
<comment type="subcellular location">
    <subcellularLocation>
        <location evidence="1">Membrane</location>
        <topology evidence="1">Multi-pass membrane protein</topology>
    </subcellularLocation>
</comment>
<dbReference type="Proteomes" id="UP000682733">
    <property type="component" value="Unassembled WGS sequence"/>
</dbReference>
<evidence type="ECO:0000313" key="11">
    <source>
        <dbReference type="EMBL" id="CAF3552228.1"/>
    </source>
</evidence>
<keyword evidence="6 7" id="KW-0472">Membrane</keyword>
<dbReference type="InterPro" id="IPR036259">
    <property type="entry name" value="MFS_trans_sf"/>
</dbReference>
<evidence type="ECO:0000256" key="6">
    <source>
        <dbReference type="ARBA" id="ARBA00023136"/>
    </source>
</evidence>
<evidence type="ECO:0000313" key="13">
    <source>
        <dbReference type="Proteomes" id="UP000663829"/>
    </source>
</evidence>
<evidence type="ECO:0000256" key="7">
    <source>
        <dbReference type="SAM" id="Phobius"/>
    </source>
</evidence>
<dbReference type="GO" id="GO:0006820">
    <property type="term" value="P:monoatomic anion transport"/>
    <property type="evidence" value="ECO:0007669"/>
    <property type="project" value="TreeGrafter"/>
</dbReference>
<accession>A0A814BRG8</accession>
<dbReference type="Proteomes" id="UP000663829">
    <property type="component" value="Unassembled WGS sequence"/>
</dbReference>
<feature type="transmembrane region" description="Helical" evidence="7">
    <location>
        <begin position="16"/>
        <end position="38"/>
    </location>
</feature>
<evidence type="ECO:0000256" key="1">
    <source>
        <dbReference type="ARBA" id="ARBA00004141"/>
    </source>
</evidence>
<dbReference type="PANTHER" id="PTHR11662:SF399">
    <property type="entry name" value="FI19708P1-RELATED"/>
    <property type="match status" value="1"/>
</dbReference>
<evidence type="ECO:0000259" key="8">
    <source>
        <dbReference type="PROSITE" id="PS50850"/>
    </source>
</evidence>
<dbReference type="PROSITE" id="PS50850">
    <property type="entry name" value="MFS"/>
    <property type="match status" value="1"/>
</dbReference>
<dbReference type="Pfam" id="PF07690">
    <property type="entry name" value="MFS_1"/>
    <property type="match status" value="2"/>
</dbReference>
<feature type="transmembrane region" description="Helical" evidence="7">
    <location>
        <begin position="288"/>
        <end position="308"/>
    </location>
</feature>
<name>A0A814BRG8_9BILA</name>
<dbReference type="EMBL" id="CAJNOK010000723">
    <property type="protein sequence ID" value="CAF0771365.1"/>
    <property type="molecule type" value="Genomic_DNA"/>
</dbReference>
<dbReference type="PANTHER" id="PTHR11662">
    <property type="entry name" value="SOLUTE CARRIER FAMILY 17"/>
    <property type="match status" value="1"/>
</dbReference>
<keyword evidence="3 7" id="KW-0812">Transmembrane</keyword>
<proteinExistence type="predicted"/>
<evidence type="ECO:0000256" key="2">
    <source>
        <dbReference type="ARBA" id="ARBA00022448"/>
    </source>
</evidence>
<gene>
    <name evidence="10" type="ORF">GPM918_LOCUS10203</name>
    <name evidence="9" type="ORF">OVA965_LOCUS3102</name>
    <name evidence="12" type="ORF">SRO942_LOCUS10204</name>
    <name evidence="11" type="ORF">TMI583_LOCUS3101</name>
</gene>
<evidence type="ECO:0000256" key="3">
    <source>
        <dbReference type="ARBA" id="ARBA00022692"/>
    </source>
</evidence>
<feature type="transmembrane region" description="Helical" evidence="7">
    <location>
        <begin position="255"/>
        <end position="276"/>
    </location>
</feature>
<dbReference type="InterPro" id="IPR011701">
    <property type="entry name" value="MFS"/>
</dbReference>
<evidence type="ECO:0000313" key="12">
    <source>
        <dbReference type="EMBL" id="CAF3709306.1"/>
    </source>
</evidence>
<reference evidence="10" key="1">
    <citation type="submission" date="2021-02" db="EMBL/GenBank/DDBJ databases">
        <authorList>
            <person name="Nowell W R."/>
        </authorList>
    </citation>
    <scope>NUCLEOTIDE SEQUENCE</scope>
</reference>
<dbReference type="EMBL" id="CAJOBC010001986">
    <property type="protein sequence ID" value="CAF3709306.1"/>
    <property type="molecule type" value="Genomic_DNA"/>
</dbReference>
<dbReference type="EMBL" id="CAJOBA010000723">
    <property type="protein sequence ID" value="CAF3552228.1"/>
    <property type="molecule type" value="Genomic_DNA"/>
</dbReference>
<feature type="transmembrane region" description="Helical" evidence="7">
    <location>
        <begin position="388"/>
        <end position="406"/>
    </location>
</feature>
<dbReference type="AlphaFoldDB" id="A0A814BRG8"/>
<evidence type="ECO:0000256" key="4">
    <source>
        <dbReference type="ARBA" id="ARBA00022847"/>
    </source>
</evidence>
<dbReference type="Proteomes" id="UP000681722">
    <property type="component" value="Unassembled WGS sequence"/>
</dbReference>
<keyword evidence="5 7" id="KW-1133">Transmembrane helix</keyword>
<dbReference type="InterPro" id="IPR050382">
    <property type="entry name" value="MFS_Na/Anion_cotransporter"/>
</dbReference>
<evidence type="ECO:0000313" key="10">
    <source>
        <dbReference type="EMBL" id="CAF0931413.1"/>
    </source>
</evidence>
<dbReference type="EMBL" id="CAJNOQ010001986">
    <property type="protein sequence ID" value="CAF0931413.1"/>
    <property type="molecule type" value="Genomic_DNA"/>
</dbReference>
<keyword evidence="4" id="KW-0769">Symport</keyword>
<feature type="transmembrane region" description="Helical" evidence="7">
    <location>
        <begin position="314"/>
        <end position="337"/>
    </location>
</feature>
<protein>
    <recommendedName>
        <fullName evidence="8">Major facilitator superfamily (MFS) profile domain-containing protein</fullName>
    </recommendedName>
</protein>
<comment type="caution">
    <text evidence="10">The sequence shown here is derived from an EMBL/GenBank/DDBJ whole genome shotgun (WGS) entry which is preliminary data.</text>
</comment>